<reference evidence="1" key="1">
    <citation type="journal article" date="2014" name="Front. Microbiol.">
        <title>High frequency of phylogenetically diverse reductive dehalogenase-homologous genes in deep subseafloor sedimentary metagenomes.</title>
        <authorList>
            <person name="Kawai M."/>
            <person name="Futagami T."/>
            <person name="Toyoda A."/>
            <person name="Takaki Y."/>
            <person name="Nishi S."/>
            <person name="Hori S."/>
            <person name="Arai W."/>
            <person name="Tsubouchi T."/>
            <person name="Morono Y."/>
            <person name="Uchiyama I."/>
            <person name="Ito T."/>
            <person name="Fujiyama A."/>
            <person name="Inagaki F."/>
            <person name="Takami H."/>
        </authorList>
    </citation>
    <scope>NUCLEOTIDE SEQUENCE</scope>
    <source>
        <strain evidence="1">Expedition CK06-06</strain>
    </source>
</reference>
<dbReference type="EMBL" id="BARW01027681">
    <property type="protein sequence ID" value="GAJ04708.1"/>
    <property type="molecule type" value="Genomic_DNA"/>
</dbReference>
<evidence type="ECO:0000313" key="1">
    <source>
        <dbReference type="EMBL" id="GAJ04708.1"/>
    </source>
</evidence>
<protein>
    <submittedName>
        <fullName evidence="1">Uncharacterized protein</fullName>
    </submittedName>
</protein>
<accession>X1THB2</accession>
<sequence length="120" mass="13035">MTEQNVTLQPGESKLVSFEATPHEAKVYQVSVDRLSGSFKAVEAVWGMTYEQSIAMGYTAEELRTGIMDPGHADPLTQWAADRVGPLSPEEIAFWTRSFAEPGSLKEQYDAAALIGSVPG</sequence>
<organism evidence="1">
    <name type="scientific">marine sediment metagenome</name>
    <dbReference type="NCBI Taxonomy" id="412755"/>
    <lineage>
        <taxon>unclassified sequences</taxon>
        <taxon>metagenomes</taxon>
        <taxon>ecological metagenomes</taxon>
    </lineage>
</organism>
<dbReference type="AlphaFoldDB" id="X1THB2"/>
<gene>
    <name evidence="1" type="ORF">S12H4_44866</name>
</gene>
<name>X1THB2_9ZZZZ</name>
<feature type="non-terminal residue" evidence="1">
    <location>
        <position position="120"/>
    </location>
</feature>
<proteinExistence type="predicted"/>
<comment type="caution">
    <text evidence="1">The sequence shown here is derived from an EMBL/GenBank/DDBJ whole genome shotgun (WGS) entry which is preliminary data.</text>
</comment>